<dbReference type="GO" id="GO:0003746">
    <property type="term" value="F:translation elongation factor activity"/>
    <property type="evidence" value="ECO:0007669"/>
    <property type="project" value="UniProtKB-KW"/>
</dbReference>
<dbReference type="FunFam" id="1.10.286.20:FF:000001">
    <property type="entry name" value="Elongation factor Ts"/>
    <property type="match status" value="1"/>
</dbReference>
<dbReference type="Gene3D" id="1.10.286.20">
    <property type="match status" value="1"/>
</dbReference>
<reference evidence="5" key="1">
    <citation type="submission" date="2018-05" db="EMBL/GenBank/DDBJ databases">
        <authorList>
            <person name="Lanie J.A."/>
            <person name="Ng W.-L."/>
            <person name="Kazmierczak K.M."/>
            <person name="Andrzejewski T.M."/>
            <person name="Davidsen T.M."/>
            <person name="Wayne K.J."/>
            <person name="Tettelin H."/>
            <person name="Glass J.I."/>
            <person name="Rusch D."/>
            <person name="Podicherti R."/>
            <person name="Tsui H.-C.T."/>
            <person name="Winkler M.E."/>
        </authorList>
    </citation>
    <scope>NUCLEOTIDE SEQUENCE</scope>
</reference>
<evidence type="ECO:0000256" key="1">
    <source>
        <dbReference type="ARBA" id="ARBA00005532"/>
    </source>
</evidence>
<organism evidence="5">
    <name type="scientific">marine metagenome</name>
    <dbReference type="NCBI Taxonomy" id="408172"/>
    <lineage>
        <taxon>unclassified sequences</taxon>
        <taxon>metagenomes</taxon>
        <taxon>ecological metagenomes</taxon>
    </lineage>
</organism>
<gene>
    <name evidence="5" type="ORF">METZ01_LOCUS31161</name>
</gene>
<dbReference type="Pfam" id="PF00889">
    <property type="entry name" value="EF_TS"/>
    <property type="match status" value="1"/>
</dbReference>
<dbReference type="AlphaFoldDB" id="A0A381QJT0"/>
<feature type="domain" description="Translation elongation factor EFTs/EF1B dimerisation" evidence="4">
    <location>
        <begin position="55"/>
        <end position="197"/>
    </location>
</feature>
<accession>A0A381QJT0</accession>
<evidence type="ECO:0000313" key="5">
    <source>
        <dbReference type="EMBL" id="SUZ78307.1"/>
    </source>
</evidence>
<keyword evidence="3" id="KW-0648">Protein biosynthesis</keyword>
<dbReference type="InterPro" id="IPR018101">
    <property type="entry name" value="Transl_elong_Ts_CS"/>
</dbReference>
<comment type="similarity">
    <text evidence="1">Belongs to the EF-Ts family.</text>
</comment>
<dbReference type="InterPro" id="IPR014039">
    <property type="entry name" value="Transl_elong_EFTs/EF1B_dimer"/>
</dbReference>
<proteinExistence type="inferred from homology"/>
<name>A0A381QJT0_9ZZZZ</name>
<dbReference type="NCBIfam" id="TIGR00116">
    <property type="entry name" value="tsf"/>
    <property type="match status" value="1"/>
</dbReference>
<dbReference type="PANTHER" id="PTHR11741:SF0">
    <property type="entry name" value="ELONGATION FACTOR TS, MITOCHONDRIAL"/>
    <property type="match status" value="1"/>
</dbReference>
<keyword evidence="2" id="KW-0251">Elongation factor</keyword>
<protein>
    <recommendedName>
        <fullName evidence="4">Translation elongation factor EFTs/EF1B dimerisation domain-containing protein</fullName>
    </recommendedName>
</protein>
<dbReference type="Gene3D" id="3.30.479.20">
    <property type="entry name" value="Elongation factor Ts, dimerisation domain"/>
    <property type="match status" value="1"/>
</dbReference>
<dbReference type="SUPFAM" id="SSF54713">
    <property type="entry name" value="Elongation factor Ts (EF-Ts), dimerisation domain"/>
    <property type="match status" value="1"/>
</dbReference>
<dbReference type="PROSITE" id="PS01127">
    <property type="entry name" value="EF_TS_2"/>
    <property type="match status" value="1"/>
</dbReference>
<dbReference type="CDD" id="cd14275">
    <property type="entry name" value="UBA_EF-Ts"/>
    <property type="match status" value="1"/>
</dbReference>
<dbReference type="PANTHER" id="PTHR11741">
    <property type="entry name" value="ELONGATION FACTOR TS"/>
    <property type="match status" value="1"/>
</dbReference>
<dbReference type="PROSITE" id="PS01126">
    <property type="entry name" value="EF_TS_1"/>
    <property type="match status" value="1"/>
</dbReference>
<sequence length="205" mass="22859">MRIDAKLVKTLRDKTGAGMMDCKKALVESEGNLENAVDYLRKSGVAKAEKKGVRETKDGLVYSYIHAGGRLGVLVELNCETDFVAKTDDFSDLGHNFAMQIAATNPMAIDRESIPEDVIAREKDIYTEQAKAEGKPDNIIEKMVEGRLNKFYQENCLLEQAYIKDPDKKVKDLLTELIATLGENISIKRFVRFAIGETHSTNGQV</sequence>
<evidence type="ECO:0000256" key="3">
    <source>
        <dbReference type="ARBA" id="ARBA00022917"/>
    </source>
</evidence>
<evidence type="ECO:0000259" key="4">
    <source>
        <dbReference type="Pfam" id="PF00889"/>
    </source>
</evidence>
<dbReference type="SUPFAM" id="SSF46934">
    <property type="entry name" value="UBA-like"/>
    <property type="match status" value="1"/>
</dbReference>
<dbReference type="FunFam" id="1.10.8.10:FF:000001">
    <property type="entry name" value="Elongation factor Ts"/>
    <property type="match status" value="1"/>
</dbReference>
<dbReference type="EMBL" id="UINC01001349">
    <property type="protein sequence ID" value="SUZ78307.1"/>
    <property type="molecule type" value="Genomic_DNA"/>
</dbReference>
<dbReference type="InterPro" id="IPR001816">
    <property type="entry name" value="Transl_elong_EFTs/EF1B"/>
</dbReference>
<evidence type="ECO:0000256" key="2">
    <source>
        <dbReference type="ARBA" id="ARBA00022768"/>
    </source>
</evidence>
<dbReference type="InterPro" id="IPR036402">
    <property type="entry name" value="EF-Ts_dimer_sf"/>
</dbReference>
<dbReference type="GO" id="GO:0005737">
    <property type="term" value="C:cytoplasm"/>
    <property type="evidence" value="ECO:0007669"/>
    <property type="project" value="UniProtKB-ARBA"/>
</dbReference>
<dbReference type="HAMAP" id="MF_00050">
    <property type="entry name" value="EF_Ts"/>
    <property type="match status" value="1"/>
</dbReference>
<dbReference type="Gene3D" id="1.10.8.10">
    <property type="entry name" value="DNA helicase RuvA subunit, C-terminal domain"/>
    <property type="match status" value="1"/>
</dbReference>
<dbReference type="InterPro" id="IPR009060">
    <property type="entry name" value="UBA-like_sf"/>
</dbReference>